<evidence type="ECO:0008006" key="3">
    <source>
        <dbReference type="Google" id="ProtNLM"/>
    </source>
</evidence>
<dbReference type="EMBL" id="CZKB01000004">
    <property type="protein sequence ID" value="CUR56921.1"/>
    <property type="molecule type" value="Genomic_DNA"/>
</dbReference>
<dbReference type="AlphaFoldDB" id="A0A2P2C4J6"/>
<keyword evidence="1" id="KW-0472">Membrane</keyword>
<organism evidence="2">
    <name type="scientific">metagenome</name>
    <dbReference type="NCBI Taxonomy" id="256318"/>
    <lineage>
        <taxon>unclassified sequences</taxon>
        <taxon>metagenomes</taxon>
    </lineage>
</organism>
<reference evidence="2" key="1">
    <citation type="submission" date="2015-08" db="EMBL/GenBank/DDBJ databases">
        <authorList>
            <person name="Babu N.S."/>
            <person name="Beckwith C.J."/>
            <person name="Beseler K.G."/>
            <person name="Brison A."/>
            <person name="Carone J.V."/>
            <person name="Caskin T.P."/>
            <person name="Diamond M."/>
            <person name="Durham M.E."/>
            <person name="Foxe J.M."/>
            <person name="Go M."/>
            <person name="Henderson B.A."/>
            <person name="Jones I.B."/>
            <person name="McGettigan J.A."/>
            <person name="Micheletti S.J."/>
            <person name="Nasrallah M.E."/>
            <person name="Ortiz D."/>
            <person name="Piller C.R."/>
            <person name="Privatt S.R."/>
            <person name="Schneider S.L."/>
            <person name="Sharp S."/>
            <person name="Smith T.C."/>
            <person name="Stanton J.D."/>
            <person name="Ullery H.E."/>
            <person name="Wilson R.J."/>
            <person name="Serrano M.G."/>
            <person name="Buck G."/>
            <person name="Lee V."/>
            <person name="Wang Y."/>
            <person name="Carvalho R."/>
            <person name="Voegtly L."/>
            <person name="Shi R."/>
            <person name="Duckworth R."/>
            <person name="Johnson A."/>
            <person name="Loviza R."/>
            <person name="Walstead R."/>
            <person name="Shah Z."/>
            <person name="Kiflezghi M."/>
            <person name="Wade K."/>
            <person name="Ball S.L."/>
            <person name="Bradley K.W."/>
            <person name="Asai D.J."/>
            <person name="Bowman C.A."/>
            <person name="Russell D.A."/>
            <person name="Pope W.H."/>
            <person name="Jacobs-Sera D."/>
            <person name="Hendrix R.W."/>
            <person name="Hatfull G.F."/>
        </authorList>
    </citation>
    <scope>NUCLEOTIDE SEQUENCE</scope>
</reference>
<protein>
    <recommendedName>
        <fullName evidence="3">DUF4307 domain-containing protein</fullName>
    </recommendedName>
</protein>
<evidence type="ECO:0000256" key="1">
    <source>
        <dbReference type="SAM" id="Phobius"/>
    </source>
</evidence>
<feature type="transmembrane region" description="Helical" evidence="1">
    <location>
        <begin position="25"/>
        <end position="47"/>
    </location>
</feature>
<accession>A0A2P2C4J6</accession>
<dbReference type="InterPro" id="IPR025443">
    <property type="entry name" value="DUF4307"/>
</dbReference>
<name>A0A2P2C4J6_9ZZZZ</name>
<keyword evidence="1" id="KW-0812">Transmembrane</keyword>
<keyword evidence="1" id="KW-1133">Transmembrane helix</keyword>
<gene>
    <name evidence="2" type="ORF">NOCA1120269</name>
</gene>
<evidence type="ECO:0000313" key="2">
    <source>
        <dbReference type="EMBL" id="CUR56921.1"/>
    </source>
</evidence>
<sequence length="137" mass="14833">MALTLVVVTTDLADRYGSPSAWRRPVTIALAAGLAAIGLTWLGWVAWVHGTPEVRSEIVSFDVISDHEVTARLDVRLSDDDVTATCRLRALSEDKTAVGELAFTPVDGDNDVVIRTERRATSVEKLGCTAEGQSRPR</sequence>
<dbReference type="Pfam" id="PF14155">
    <property type="entry name" value="DUF4307"/>
    <property type="match status" value="1"/>
</dbReference>
<proteinExistence type="predicted"/>